<dbReference type="FunFam" id="3.40.50.720:FF:000084">
    <property type="entry name" value="Short-chain dehydrogenase reductase"/>
    <property type="match status" value="1"/>
</dbReference>
<dbReference type="InterPro" id="IPR036291">
    <property type="entry name" value="NAD(P)-bd_dom_sf"/>
</dbReference>
<dbReference type="Pfam" id="PF13561">
    <property type="entry name" value="adh_short_C2"/>
    <property type="match status" value="1"/>
</dbReference>
<protein>
    <submittedName>
        <fullName evidence="4">Oxidoreductase</fullName>
    </submittedName>
</protein>
<accession>A0A9P9I9I9</accession>
<organism evidence="4 5">
    <name type="scientific">Dendryphion nanum</name>
    <dbReference type="NCBI Taxonomy" id="256645"/>
    <lineage>
        <taxon>Eukaryota</taxon>
        <taxon>Fungi</taxon>
        <taxon>Dikarya</taxon>
        <taxon>Ascomycota</taxon>
        <taxon>Pezizomycotina</taxon>
        <taxon>Dothideomycetes</taxon>
        <taxon>Pleosporomycetidae</taxon>
        <taxon>Pleosporales</taxon>
        <taxon>Torulaceae</taxon>
        <taxon>Dendryphion</taxon>
    </lineage>
</organism>
<dbReference type="PRINTS" id="PR00081">
    <property type="entry name" value="GDHRDH"/>
</dbReference>
<dbReference type="CDD" id="cd05233">
    <property type="entry name" value="SDR_c"/>
    <property type="match status" value="1"/>
</dbReference>
<evidence type="ECO:0000256" key="3">
    <source>
        <dbReference type="ARBA" id="ARBA00023002"/>
    </source>
</evidence>
<evidence type="ECO:0000313" key="5">
    <source>
        <dbReference type="Proteomes" id="UP000700596"/>
    </source>
</evidence>
<dbReference type="PANTHER" id="PTHR24321">
    <property type="entry name" value="DEHYDROGENASES, SHORT CHAIN"/>
    <property type="match status" value="1"/>
</dbReference>
<sequence length="276" mass="28856">MAFSNRRLSGSALVTGAGSGIGRAVSLSLAAAGISTLYITDLSNDGLSTTRSAIDALLLHTPPTIYVFPGDISVPSFTKTLFSQVHSLDYAVNCAGILGRASPTHELSIEDFDAINNVNYRGLWLCVKEEISLMLKNDLQIYANALSETEASTRAQRGAIVNISSQLAVVGKASSAAYTASKAAVLSLTRSDACDYSTPKHRIRINAICPGVIRTGMTSSGEGVVNKELEHSVLIAPMGRVGEPGEVADAAVWLCSGESSFVTGQGIVVDGGYVIN</sequence>
<dbReference type="AlphaFoldDB" id="A0A9P9I9I9"/>
<dbReference type="Gene3D" id="3.40.50.720">
    <property type="entry name" value="NAD(P)-binding Rossmann-like Domain"/>
    <property type="match status" value="1"/>
</dbReference>
<dbReference type="PRINTS" id="PR00080">
    <property type="entry name" value="SDRFAMILY"/>
</dbReference>
<proteinExistence type="inferred from homology"/>
<dbReference type="InterPro" id="IPR002347">
    <property type="entry name" value="SDR_fam"/>
</dbReference>
<dbReference type="OrthoDB" id="5840532at2759"/>
<gene>
    <name evidence="4" type="ORF">B0J11DRAFT_472488</name>
</gene>
<comment type="similarity">
    <text evidence="1">Belongs to the short-chain dehydrogenases/reductases (SDR) family.</text>
</comment>
<dbReference type="SUPFAM" id="SSF51735">
    <property type="entry name" value="NAD(P)-binding Rossmann-fold domains"/>
    <property type="match status" value="1"/>
</dbReference>
<dbReference type="Proteomes" id="UP000700596">
    <property type="component" value="Unassembled WGS sequence"/>
</dbReference>
<dbReference type="PANTHER" id="PTHR24321:SF12">
    <property type="entry name" value="SHORT-CHAIN DEHYDROGENASE_REDUCTASE FAMILY, PUTATIVE (AFU_ORTHOLOGUE AFUA_5G14340)-RELATED"/>
    <property type="match status" value="1"/>
</dbReference>
<comment type="caution">
    <text evidence="4">The sequence shown here is derived from an EMBL/GenBank/DDBJ whole genome shotgun (WGS) entry which is preliminary data.</text>
</comment>
<dbReference type="GO" id="GO:0016491">
    <property type="term" value="F:oxidoreductase activity"/>
    <property type="evidence" value="ECO:0007669"/>
    <property type="project" value="UniProtKB-KW"/>
</dbReference>
<evidence type="ECO:0000256" key="2">
    <source>
        <dbReference type="ARBA" id="ARBA00022857"/>
    </source>
</evidence>
<evidence type="ECO:0000313" key="4">
    <source>
        <dbReference type="EMBL" id="KAH7112801.1"/>
    </source>
</evidence>
<evidence type="ECO:0000256" key="1">
    <source>
        <dbReference type="ARBA" id="ARBA00006484"/>
    </source>
</evidence>
<keyword evidence="5" id="KW-1185">Reference proteome</keyword>
<keyword evidence="2" id="KW-0521">NADP</keyword>
<dbReference type="EMBL" id="JAGMWT010000020">
    <property type="protein sequence ID" value="KAH7112801.1"/>
    <property type="molecule type" value="Genomic_DNA"/>
</dbReference>
<keyword evidence="3" id="KW-0560">Oxidoreductase</keyword>
<reference evidence="4" key="1">
    <citation type="journal article" date="2021" name="Nat. Commun.">
        <title>Genetic determinants of endophytism in the Arabidopsis root mycobiome.</title>
        <authorList>
            <person name="Mesny F."/>
            <person name="Miyauchi S."/>
            <person name="Thiergart T."/>
            <person name="Pickel B."/>
            <person name="Atanasova L."/>
            <person name="Karlsson M."/>
            <person name="Huettel B."/>
            <person name="Barry K.W."/>
            <person name="Haridas S."/>
            <person name="Chen C."/>
            <person name="Bauer D."/>
            <person name="Andreopoulos W."/>
            <person name="Pangilinan J."/>
            <person name="LaButti K."/>
            <person name="Riley R."/>
            <person name="Lipzen A."/>
            <person name="Clum A."/>
            <person name="Drula E."/>
            <person name="Henrissat B."/>
            <person name="Kohler A."/>
            <person name="Grigoriev I.V."/>
            <person name="Martin F.M."/>
            <person name="Hacquard S."/>
        </authorList>
    </citation>
    <scope>NUCLEOTIDE SEQUENCE</scope>
    <source>
        <strain evidence="4">MPI-CAGE-CH-0243</strain>
    </source>
</reference>
<name>A0A9P9I9I9_9PLEO</name>